<keyword evidence="1" id="KW-1133">Transmembrane helix</keyword>
<proteinExistence type="predicted"/>
<name>A0A5C6Q658_9GAMM</name>
<organism evidence="2 3">
    <name type="scientific">Colwellia demingiae</name>
    <dbReference type="NCBI Taxonomy" id="89401"/>
    <lineage>
        <taxon>Bacteria</taxon>
        <taxon>Pseudomonadati</taxon>
        <taxon>Pseudomonadota</taxon>
        <taxon>Gammaproteobacteria</taxon>
        <taxon>Alteromonadales</taxon>
        <taxon>Colwelliaceae</taxon>
        <taxon>Colwellia</taxon>
    </lineage>
</organism>
<feature type="transmembrane region" description="Helical" evidence="1">
    <location>
        <begin position="21"/>
        <end position="42"/>
    </location>
</feature>
<dbReference type="OrthoDB" id="821805at2"/>
<gene>
    <name evidence="2" type="ORF">ESZ36_20355</name>
</gene>
<dbReference type="RefSeq" id="WP_146791278.1">
    <property type="nucleotide sequence ID" value="NZ_VOLT01000014.1"/>
</dbReference>
<keyword evidence="3" id="KW-1185">Reference proteome</keyword>
<reference evidence="2 3" key="1">
    <citation type="submission" date="2019-07" db="EMBL/GenBank/DDBJ databases">
        <title>Genomes of sea-ice associated Colwellia species.</title>
        <authorList>
            <person name="Bowman J.P."/>
        </authorList>
    </citation>
    <scope>NUCLEOTIDE SEQUENCE [LARGE SCALE GENOMIC DNA]</scope>
    <source>
        <strain evidence="2 3">ACAM 459</strain>
    </source>
</reference>
<accession>A0A5C6Q658</accession>
<protein>
    <submittedName>
        <fullName evidence="2">Uncharacterized protein</fullName>
    </submittedName>
</protein>
<sequence>MLTQLKKIKKALISEGKLVKYLSYIVGEILLVAIGILIALQVDNWDKDQDNRKFERQYYQSMKTELLEDKKELIGQIEYGKRYKKQYNKAIDIINRHDRKKVNELGFIATELKNFSDFRRKSSIYQTLVNSGEIKHVQNHSIIGALQDLESEYLYIERLEDVHRQAAMDNLSTWVISAIQWQPFKVHKPELLYGHIVNNTFVLIVGLIDEKNQVYQNAIDIIDKIIEMLDK</sequence>
<dbReference type="AlphaFoldDB" id="A0A5C6Q658"/>
<keyword evidence="1" id="KW-0472">Membrane</keyword>
<evidence type="ECO:0000256" key="1">
    <source>
        <dbReference type="SAM" id="Phobius"/>
    </source>
</evidence>
<dbReference type="EMBL" id="VOLT01000014">
    <property type="protein sequence ID" value="TWX64329.1"/>
    <property type="molecule type" value="Genomic_DNA"/>
</dbReference>
<dbReference type="Proteomes" id="UP000321822">
    <property type="component" value="Unassembled WGS sequence"/>
</dbReference>
<evidence type="ECO:0000313" key="3">
    <source>
        <dbReference type="Proteomes" id="UP000321822"/>
    </source>
</evidence>
<dbReference type="InterPro" id="IPR045749">
    <property type="entry name" value="DUF6090"/>
</dbReference>
<keyword evidence="1" id="KW-0812">Transmembrane</keyword>
<dbReference type="Pfam" id="PF19578">
    <property type="entry name" value="DUF6090"/>
    <property type="match status" value="1"/>
</dbReference>
<evidence type="ECO:0000313" key="2">
    <source>
        <dbReference type="EMBL" id="TWX64329.1"/>
    </source>
</evidence>
<comment type="caution">
    <text evidence="2">The sequence shown here is derived from an EMBL/GenBank/DDBJ whole genome shotgun (WGS) entry which is preliminary data.</text>
</comment>